<dbReference type="EC" id="2.7.13.3" evidence="2"/>
<dbReference type="Pfam" id="PF08376">
    <property type="entry name" value="NIT"/>
    <property type="match status" value="1"/>
</dbReference>
<protein>
    <recommendedName>
        <fullName evidence="2">histidine kinase</fullName>
        <ecNumber evidence="2">2.7.13.3</ecNumber>
    </recommendedName>
</protein>
<keyword evidence="7" id="KW-0812">Transmembrane</keyword>
<keyword evidence="10" id="KW-1185">Reference proteome</keyword>
<evidence type="ECO:0000256" key="7">
    <source>
        <dbReference type="SAM" id="Phobius"/>
    </source>
</evidence>
<evidence type="ECO:0000256" key="1">
    <source>
        <dbReference type="ARBA" id="ARBA00000085"/>
    </source>
</evidence>
<proteinExistence type="predicted"/>
<evidence type="ECO:0000313" key="10">
    <source>
        <dbReference type="Proteomes" id="UP001500689"/>
    </source>
</evidence>
<comment type="catalytic activity">
    <reaction evidence="1">
        <text>ATP + protein L-histidine = ADP + protein N-phospho-L-histidine.</text>
        <dbReference type="EC" id="2.7.13.3"/>
    </reaction>
</comment>
<keyword evidence="4" id="KW-0808">Transferase</keyword>
<dbReference type="Gene3D" id="3.30.565.10">
    <property type="entry name" value="Histidine kinase-like ATPase, C-terminal domain"/>
    <property type="match status" value="1"/>
</dbReference>
<evidence type="ECO:0000313" key="9">
    <source>
        <dbReference type="EMBL" id="GAA3585607.1"/>
    </source>
</evidence>
<dbReference type="SMART" id="SM00387">
    <property type="entry name" value="HATPase_c"/>
    <property type="match status" value="1"/>
</dbReference>
<name>A0ABP6YKR0_9PSEU</name>
<dbReference type="Proteomes" id="UP001500689">
    <property type="component" value="Unassembled WGS sequence"/>
</dbReference>
<feature type="compositionally biased region" description="Low complexity" evidence="6">
    <location>
        <begin position="758"/>
        <end position="776"/>
    </location>
</feature>
<accession>A0ABP6YKR0</accession>
<keyword evidence="3" id="KW-0597">Phosphoprotein</keyword>
<organism evidence="9 10">
    <name type="scientific">Amycolatopsis ultiminotia</name>
    <dbReference type="NCBI Taxonomy" id="543629"/>
    <lineage>
        <taxon>Bacteria</taxon>
        <taxon>Bacillati</taxon>
        <taxon>Actinomycetota</taxon>
        <taxon>Actinomycetes</taxon>
        <taxon>Pseudonocardiales</taxon>
        <taxon>Pseudonocardiaceae</taxon>
        <taxon>Amycolatopsis</taxon>
    </lineage>
</organism>
<reference evidence="10" key="1">
    <citation type="journal article" date="2019" name="Int. J. Syst. Evol. Microbiol.">
        <title>The Global Catalogue of Microorganisms (GCM) 10K type strain sequencing project: providing services to taxonomists for standard genome sequencing and annotation.</title>
        <authorList>
            <consortium name="The Broad Institute Genomics Platform"/>
            <consortium name="The Broad Institute Genome Sequencing Center for Infectious Disease"/>
            <person name="Wu L."/>
            <person name="Ma J."/>
        </authorList>
    </citation>
    <scope>NUCLEOTIDE SEQUENCE [LARGE SCALE GENOMIC DNA]</scope>
    <source>
        <strain evidence="10">JCM 16898</strain>
    </source>
</reference>
<feature type="domain" description="Histidine kinase/HSP90-like ATPase" evidence="8">
    <location>
        <begin position="531"/>
        <end position="643"/>
    </location>
</feature>
<feature type="region of interest" description="Disordered" evidence="6">
    <location>
        <begin position="663"/>
        <end position="819"/>
    </location>
</feature>
<dbReference type="EMBL" id="BAAAZN010000031">
    <property type="protein sequence ID" value="GAA3585607.1"/>
    <property type="molecule type" value="Genomic_DNA"/>
</dbReference>
<evidence type="ECO:0000256" key="5">
    <source>
        <dbReference type="ARBA" id="ARBA00022777"/>
    </source>
</evidence>
<dbReference type="PANTHER" id="PTHR45436:SF5">
    <property type="entry name" value="SENSOR HISTIDINE KINASE TRCS"/>
    <property type="match status" value="1"/>
</dbReference>
<dbReference type="SUPFAM" id="SSF55874">
    <property type="entry name" value="ATPase domain of HSP90 chaperone/DNA topoisomerase II/histidine kinase"/>
    <property type="match status" value="1"/>
</dbReference>
<evidence type="ECO:0000256" key="3">
    <source>
        <dbReference type="ARBA" id="ARBA00022553"/>
    </source>
</evidence>
<keyword evidence="7" id="KW-0472">Membrane</keyword>
<gene>
    <name evidence="9" type="ORF">GCM10022222_82750</name>
</gene>
<dbReference type="RefSeq" id="WP_344869025.1">
    <property type="nucleotide sequence ID" value="NZ_BAAAZN010000031.1"/>
</dbReference>
<comment type="caution">
    <text evidence="9">The sequence shown here is derived from an EMBL/GenBank/DDBJ whole genome shotgun (WGS) entry which is preliminary data.</text>
</comment>
<evidence type="ECO:0000259" key="8">
    <source>
        <dbReference type="SMART" id="SM00387"/>
    </source>
</evidence>
<feature type="compositionally biased region" description="Pro residues" evidence="6">
    <location>
        <begin position="708"/>
        <end position="720"/>
    </location>
</feature>
<keyword evidence="9" id="KW-0067">ATP-binding</keyword>
<keyword evidence="5" id="KW-0418">Kinase</keyword>
<evidence type="ECO:0000256" key="4">
    <source>
        <dbReference type="ARBA" id="ARBA00022679"/>
    </source>
</evidence>
<feature type="compositionally biased region" description="Basic residues" evidence="6">
    <location>
        <begin position="807"/>
        <end position="819"/>
    </location>
</feature>
<keyword evidence="7" id="KW-1133">Transmembrane helix</keyword>
<dbReference type="InterPro" id="IPR036890">
    <property type="entry name" value="HATPase_C_sf"/>
</dbReference>
<dbReference type="InterPro" id="IPR013587">
    <property type="entry name" value="Nitrate/nitrite_sensing"/>
</dbReference>
<evidence type="ECO:0000256" key="2">
    <source>
        <dbReference type="ARBA" id="ARBA00012438"/>
    </source>
</evidence>
<dbReference type="GO" id="GO:0005524">
    <property type="term" value="F:ATP binding"/>
    <property type="evidence" value="ECO:0007669"/>
    <property type="project" value="UniProtKB-KW"/>
</dbReference>
<keyword evidence="9" id="KW-0547">Nucleotide-binding</keyword>
<dbReference type="Pfam" id="PF02518">
    <property type="entry name" value="HATPase_c"/>
    <property type="match status" value="1"/>
</dbReference>
<dbReference type="InterPro" id="IPR050428">
    <property type="entry name" value="TCS_sensor_his_kinase"/>
</dbReference>
<dbReference type="PANTHER" id="PTHR45436">
    <property type="entry name" value="SENSOR HISTIDINE KINASE YKOH"/>
    <property type="match status" value="1"/>
</dbReference>
<evidence type="ECO:0000256" key="6">
    <source>
        <dbReference type="SAM" id="MobiDB-lite"/>
    </source>
</evidence>
<sequence>MENNDEPGKAYDKSIRKRLTRTVLIPSITLLVLWTALSSYFFINGLYVRLVAVSVRDVSIPALTALSSLQQERQIALQYLDSPAAEPQALQRQQRDTDGKLTGLQKAFDSTISSAPDEIATKVTALRTQLDRLPVLRSQVTFRSIDHAQVNTYYNGVLDSAATLFDTQARIVPDATAVQGAISATTLFRASDLMSRETSLVSTGLTGGSISPGDFAQFTRLSGFYRTQLDQIAPFLEPAVQQRYRALVNGDAWKRLTAAETALIQHGTWSSDDDNPLPVGANDWYELTTQVANGLNQLTSEQADQVSAAAIDSGNAQLRNAILGSVLALLASLAAIIVAVRVSRSLVDRALMTRLARLRNDSLDLARNRLPNIVGRLRNGEPVDVTAELPRLDHGRDEIGQVAEAFNLAQTTAVTAAADEAKARSGVHNVFLGIAHRNQVLVHRQLQILDEMESREDNSTQLASLFQLDHLAARARRTTENLIILGGKQPGRRWRRPVSLMEVLRAAVSETEQYSRVQVEQVPEVSIVGTAVADSIHLIAELVDNATSFSPPGSPVEVTSRVVARGVVVDVSDQGLGMKEGVRDWANAMMADAPEFDAMALRADSSLGLFVVARLASRLGIRVTFDPSRYGGTRATVLIPTQHLAEETPADEPEVPVLAQVGGRQTAEEAGHAVEPVRQAETAGSLPVRQAETAGSLPVRQGQESKPRPYPAHPLPPAAPKPAEAAPPLAQAPSFAQAPSAEVTPPVEPVPPAEDLSRLQGDQRPQLPRRQPQQNLVAQLQDEPSTDDADVTATGETTVRTLTAFHKGTRRARGGAHEQ</sequence>
<feature type="transmembrane region" description="Helical" evidence="7">
    <location>
        <begin position="23"/>
        <end position="43"/>
    </location>
</feature>
<dbReference type="InterPro" id="IPR003594">
    <property type="entry name" value="HATPase_dom"/>
</dbReference>
<feature type="compositionally biased region" description="Low complexity" evidence="6">
    <location>
        <begin position="721"/>
        <end position="745"/>
    </location>
</feature>